<comment type="caution">
    <text evidence="3">The sequence shown here is derived from an EMBL/GenBank/DDBJ whole genome shotgun (WGS) entry which is preliminary data.</text>
</comment>
<evidence type="ECO:0000313" key="4">
    <source>
        <dbReference type="Proteomes" id="UP001194580"/>
    </source>
</evidence>
<evidence type="ECO:0000313" key="3">
    <source>
        <dbReference type="EMBL" id="KAG0273445.1"/>
    </source>
</evidence>
<keyword evidence="4" id="KW-1185">Reference proteome</keyword>
<name>A0AAD4DCN2_9FUNG</name>
<evidence type="ECO:0000259" key="2">
    <source>
        <dbReference type="Pfam" id="PF12937"/>
    </source>
</evidence>
<sequence length="601" mass="68958">MEVNKHIPEIIQLIGTYLSPPDLYPCIRACRIWYKALTPLLWHTIDDSLYSWPWILYNLEARRQMNDSYEDGRKWIAAVFGKYGHLVRELRVQRREILDVVVGMECCLLLRKFWVGKVESVGLQEVEHEWMYDFSQEEQLEIVEKNTGLRVLRLDESLAEFMDIVTEEYFFETLASLPELVVLENDLVVVDMAVVLDRVPTLTRYAKLSDPISALSLSHTQVALKLTQVELKARPTCWELFKFLRDVPNLDSLRILGLAHVNDQQPCSQEDAALLMDNNPSRLRSIQLEFISDADADLLDIILPWIPHLHTIHLTQLFPKIATAFSTHCPALTTINGDSTGPFTQIIPGRRRPNLQAESLDMMIKTCPNLHKIDWIGHTLYNARIWTDMEVRPWPNLTFLRCQIGGLKVSTIENEPTWRIGRTGPSNYWQKKPFQVQHSIQTQQMMVMHQLGRLIHLKVLDIGADFRFQEDASVVSTGQGDQAPGGGDHSHSRAAASHTKPRPKIYDCLRLSLDMGLGELCELKSLELFGFEGIEHDVGEKEVEWMAEKWPKLKVMRGLNGTLLPKTEEEVKKAHLQSIMRTLRPDVVHEDSEVCVMVHLA</sequence>
<dbReference type="Proteomes" id="UP001194580">
    <property type="component" value="Unassembled WGS sequence"/>
</dbReference>
<protein>
    <recommendedName>
        <fullName evidence="2">F-box domain-containing protein</fullName>
    </recommendedName>
</protein>
<proteinExistence type="predicted"/>
<gene>
    <name evidence="3" type="ORF">BGZ95_010739</name>
</gene>
<feature type="region of interest" description="Disordered" evidence="1">
    <location>
        <begin position="475"/>
        <end position="498"/>
    </location>
</feature>
<dbReference type="SUPFAM" id="SSF52047">
    <property type="entry name" value="RNI-like"/>
    <property type="match status" value="1"/>
</dbReference>
<feature type="domain" description="F-box" evidence="2">
    <location>
        <begin position="8"/>
        <end position="46"/>
    </location>
</feature>
<dbReference type="AlphaFoldDB" id="A0AAD4DCN2"/>
<reference evidence="3" key="1">
    <citation type="journal article" date="2020" name="Fungal Divers.">
        <title>Resolving the Mortierellaceae phylogeny through synthesis of multi-gene phylogenetics and phylogenomics.</title>
        <authorList>
            <person name="Vandepol N."/>
            <person name="Liber J."/>
            <person name="Desiro A."/>
            <person name="Na H."/>
            <person name="Kennedy M."/>
            <person name="Barry K."/>
            <person name="Grigoriev I.V."/>
            <person name="Miller A.N."/>
            <person name="O'Donnell K."/>
            <person name="Stajich J.E."/>
            <person name="Bonito G."/>
        </authorList>
    </citation>
    <scope>NUCLEOTIDE SEQUENCE</scope>
    <source>
        <strain evidence="3">NRRL 28262</strain>
    </source>
</reference>
<dbReference type="Gene3D" id="3.80.10.10">
    <property type="entry name" value="Ribonuclease Inhibitor"/>
    <property type="match status" value="1"/>
</dbReference>
<evidence type="ECO:0000256" key="1">
    <source>
        <dbReference type="SAM" id="MobiDB-lite"/>
    </source>
</evidence>
<dbReference type="SUPFAM" id="SSF81383">
    <property type="entry name" value="F-box domain"/>
    <property type="match status" value="1"/>
</dbReference>
<dbReference type="InterPro" id="IPR036047">
    <property type="entry name" value="F-box-like_dom_sf"/>
</dbReference>
<dbReference type="Pfam" id="PF12937">
    <property type="entry name" value="F-box-like"/>
    <property type="match status" value="1"/>
</dbReference>
<accession>A0AAD4DCN2</accession>
<dbReference type="InterPro" id="IPR032675">
    <property type="entry name" value="LRR_dom_sf"/>
</dbReference>
<dbReference type="EMBL" id="JAAAIL010000745">
    <property type="protein sequence ID" value="KAG0273445.1"/>
    <property type="molecule type" value="Genomic_DNA"/>
</dbReference>
<dbReference type="InterPro" id="IPR001810">
    <property type="entry name" value="F-box_dom"/>
</dbReference>
<organism evidence="3 4">
    <name type="scientific">Linnemannia exigua</name>
    <dbReference type="NCBI Taxonomy" id="604196"/>
    <lineage>
        <taxon>Eukaryota</taxon>
        <taxon>Fungi</taxon>
        <taxon>Fungi incertae sedis</taxon>
        <taxon>Mucoromycota</taxon>
        <taxon>Mortierellomycotina</taxon>
        <taxon>Mortierellomycetes</taxon>
        <taxon>Mortierellales</taxon>
        <taxon>Mortierellaceae</taxon>
        <taxon>Linnemannia</taxon>
    </lineage>
</organism>